<dbReference type="InterPro" id="IPR017871">
    <property type="entry name" value="ABC_transporter-like_CS"/>
</dbReference>
<dbReference type="OrthoDB" id="6818923at2759"/>
<name>A0A8J2J1Z8_9HEXA</name>
<dbReference type="PROSITE" id="PS00211">
    <property type="entry name" value="ABC_TRANSPORTER_1"/>
    <property type="match status" value="1"/>
</dbReference>
<dbReference type="Pfam" id="PF00005">
    <property type="entry name" value="ABC_tran"/>
    <property type="match status" value="2"/>
</dbReference>
<feature type="compositionally biased region" description="Basic and acidic residues" evidence="10">
    <location>
        <begin position="2636"/>
        <end position="2648"/>
    </location>
</feature>
<keyword evidence="5" id="KW-0677">Repeat</keyword>
<keyword evidence="4 11" id="KW-0812">Transmembrane</keyword>
<evidence type="ECO:0000256" key="3">
    <source>
        <dbReference type="ARBA" id="ARBA00022448"/>
    </source>
</evidence>
<dbReference type="PANTHER" id="PTHR19229:SF36">
    <property type="entry name" value="ATP-BINDING CASSETTE SUB-FAMILY A MEMBER 2"/>
    <property type="match status" value="1"/>
</dbReference>
<dbReference type="Pfam" id="PF12698">
    <property type="entry name" value="ABC2_membrane_3"/>
    <property type="match status" value="2"/>
</dbReference>
<feature type="region of interest" description="Disordered" evidence="10">
    <location>
        <begin position="2620"/>
        <end position="2662"/>
    </location>
</feature>
<dbReference type="SMART" id="SM00382">
    <property type="entry name" value="AAA"/>
    <property type="match status" value="2"/>
</dbReference>
<dbReference type="Pfam" id="PF23321">
    <property type="entry name" value="R1_ABCA1"/>
    <property type="match status" value="1"/>
</dbReference>
<feature type="domain" description="ABC transporter" evidence="12">
    <location>
        <begin position="2294"/>
        <end position="2529"/>
    </location>
</feature>
<feature type="transmembrane region" description="Helical" evidence="11">
    <location>
        <begin position="895"/>
        <end position="916"/>
    </location>
</feature>
<organism evidence="13 14">
    <name type="scientific">Allacma fusca</name>
    <dbReference type="NCBI Taxonomy" id="39272"/>
    <lineage>
        <taxon>Eukaryota</taxon>
        <taxon>Metazoa</taxon>
        <taxon>Ecdysozoa</taxon>
        <taxon>Arthropoda</taxon>
        <taxon>Hexapoda</taxon>
        <taxon>Collembola</taxon>
        <taxon>Symphypleona</taxon>
        <taxon>Sminthuridae</taxon>
        <taxon>Allacma</taxon>
    </lineage>
</organism>
<comment type="subcellular location">
    <subcellularLocation>
        <location evidence="1">Membrane</location>
        <topology evidence="1">Multi-pass membrane protein</topology>
    </subcellularLocation>
</comment>
<comment type="similarity">
    <text evidence="2">Belongs to the ABC transporter superfamily. ABCA family.</text>
</comment>
<dbReference type="PANTHER" id="PTHR19229">
    <property type="entry name" value="ATP-BINDING CASSETTE TRANSPORTER SUBFAMILY A ABCA"/>
    <property type="match status" value="1"/>
</dbReference>
<feature type="transmembrane region" description="Helical" evidence="11">
    <location>
        <begin position="972"/>
        <end position="996"/>
    </location>
</feature>
<gene>
    <name evidence="13" type="ORF">AFUS01_LOCUS1388</name>
</gene>
<accession>A0A8J2J1Z8</accession>
<feature type="transmembrane region" description="Helical" evidence="11">
    <location>
        <begin position="832"/>
        <end position="854"/>
    </location>
</feature>
<feature type="transmembrane region" description="Helical" evidence="11">
    <location>
        <begin position="2033"/>
        <end position="2056"/>
    </location>
</feature>
<feature type="region of interest" description="Disordered" evidence="10">
    <location>
        <begin position="1636"/>
        <end position="1666"/>
    </location>
</feature>
<dbReference type="InterPro" id="IPR026082">
    <property type="entry name" value="ABCA"/>
</dbReference>
<dbReference type="GO" id="GO:0016020">
    <property type="term" value="C:membrane"/>
    <property type="evidence" value="ECO:0007669"/>
    <property type="project" value="UniProtKB-SubCell"/>
</dbReference>
<feature type="transmembrane region" description="Helical" evidence="11">
    <location>
        <begin position="2233"/>
        <end position="2255"/>
    </location>
</feature>
<keyword evidence="14" id="KW-1185">Reference proteome</keyword>
<dbReference type="InterPro" id="IPR003439">
    <property type="entry name" value="ABC_transporter-like_ATP-bd"/>
</dbReference>
<sequence>MGFFLQLRLLLWKNFTLKRRKPVVLMFELIIPLVLFIILVGIRSKQPAVAYSSQHFPVWPLPSAGLISVMQAFCDKGETDQYGFYKNMNATVTDFLSQLNSVAENNNFFQPKFTLDELNEIPRIYKSIVEDPISLKEAFYSDNFDMRPKNLINDVDKIERFLVKNLSFDAESTHHVLHSVSVNKTEFYSFVFKSPSLLETFPLLASGENAKLFAGLVDSMNARTPGNAHLVPGNNQAEFMKRKLSVTNPLNLQLPNMVSEVSSGLLNSDKIGIFELFLHQNPGHRVLDMLSGNFNFTYDESLNVLQDVILNTFVINAVTCVRRMPKDFPLVTCNPENPKHKNVQEICQRSIQQFVSRFCELNIVERKQLHDVLVKEVNTTLVKRKTGESWNHESMFSKVEKLAKDINTFILFKKTIRTMANLSLSLPHDYCGTDHGANNVSVVNEFTETGAKLDLAGAESIMQNRMVGGDKTNGSSEPSSVNKKPNLPYALLKIWKAMQKTVCGKVFEFIEEEVHSLKDMGISKSQLEKLELLIHVLYNNPKVLYTPTGTHADLVIQKANETFVLFDKINQYAKRIHDVGAEIKEFLNSEKTMKNLVKLKEIQYDIVQSPMYSMLFAQPAIQEFLADPDITTKENFLQEIGTIMMAACSWQELMKGLTFNIFKGFRTEDEMLAYFKNKAYFDNITVLAGIVFHMNNDGSLPNHMIYKIRQNASLTIDTKRIRNRFWFPGPRVWGYNYYYFGFVWVQDILERAMVSLYAERDVTGPGTYLQQFPYPCYIRDTFLFMIQHVMPLCLTISWVYSVAILVQHIVYEKEQRLKEVMKMMGLKNGVLWIAWFLTSFSQMTVTIGILTLVLRYGKVLTYSNPWIVFLTLEVFSIAIIMFSFLVSSVFSKAKLAAACAGIIYFMSYVPYMYIAVKEESANEIVPAWVKAMASLLAPTAFGLGAKYFAFYEEIGTGMQWDNINKSPAEFDTYNLGAVLFMLGVDALWYGVLFWYIENIHPGPFGLPRPWYFPLQKSYWLDSRRDEVPGSPVMKTTKNRSVVMEYLTSVFVTKSATMTGIEQELPSNENTQSFNQLYEPEPDNLALGVSIGGLSKRYKGSRKYALKDLNLNLHEGQITALLGHNGAGKTTTMSILTGLFPPTSGYALIYGRDIRVHMDLIRRSLGMCPQHNVLFDDLTLEEHMWFYSRLKGEGTTDFDTETNKLIVDLKIPNKRHHKVSTLSGGMKRKLSVAIAFVGGSKTVILDEPTAGVDPYARRAIWDLIIKYKKGRTILLSTHHMDEADILGDKIAIMDSGKIKCCGSPLYLKNHLGEGYHLFIVKTLNEEETSISSRCSEREVTLAITRLVPTARLVNESKHELHYVLPLKELRRGNFVPLFHFLSASKDQLFISSFGVKNTTLEEIFINVISERRNSDTSSDKLLPTALTGSLGEHSRHGSLSTVAALHSRQLSLNVLPYAGKQHSRQNSADVFSPKMKHTHMRQNSADIHMVKRRPTHVRQNSADTHILLRNSIDATGIKFQQSHSRQSSDAKEMSTIPMLSRRQHSHDSHFPLANHPSKGTPLSPEFERELKKRLATMNVITLPENGNTESFPPETLKRGEVTLTDVLSDNVTKLEILDSKENICIYESEIKPKDALQKSDLPKYKSLPNPAPSKDGHRSIPLKSKRNNKRDEDIAQIELTHLLSTTQGGPEICEQFETEYTKEKYLLLQQFWALICKRYLFTSKNIEGIFSQILLPAFFVSVAMSVALTAPIIEELNELILSPSQFHNLSSLKENFIPFSNNKLDLAEKNVYDTADSNRISATLLLPSGVGATCILKDPFVYGELLKGNAGTHSFKVEKGDFDSLCGGFFTNAKNFSRLDLHAAENQIKPSFSSRERKYPICTCNDDNTGFVCPSYGYSEPEFINLVSSDTLIDISGQNESQYYLHTTDKFRTSRYGGLSFGLINTLVPPEFGESSPSAFRKVAVRHAAKIWFNNQGFHSIPIFVNAMNNAILRANIPPEKGTPAAYGITVINHPFPNSQTIFSQDEILQGNEVLISIFIIVAMSFVPASFVLFLVYERSSKAKHLQIISGVHRIVYWVANYIWDILNYTVPAAFCILILLIFDVPAYTSKQNFPAVVSLFLMYGWSVTPVMYPASFIFKDPSSAYISLIVGNLFVGITCIVTSFLLEVFSYDEMLGEVHNVLKTLFLLFPNYCLGRGLMEIAFNEYYNQFLLNTGQYHKVKSPFAWDIISRNLIAMAATGATFFIITLLCEYNFFRKPRAYKKFIGSHNFEDEDEDVFNEKKRVARGSVIEDILSVQGLTKVYHTRKTGKQLVVDQLSWGVPPGECFGLLGVNGAGKSTTFKMLTGDTPITKGDAFINGYSVKSELYSAFQYIGYCPQFDALYDELTAREHLNLYATLRGVMKKSRSDVVDWALTKLDLLQYADRPVGTYSGGNKRKLSTAIALIGGPALIFLDEPTTGMDPYSKRFLWDFILTLVKEGKSIVFTSHSMEECEMLCTRLAIMVNGHFKCLGSTQHLKNKFGDGYSIKIKCLEIDTTNVEAYMKKNFPFAVLAEKHYNCLHYELSSQYVFLDDVFSKMEVAMKQVFIRDYSVSQNTLDNVFINFVKDQNDQFEMPQASLAEPEMSSDDDFNDAILENSRDSSRHSDIDTLRNGNGELLPDIVP</sequence>
<feature type="transmembrane region" description="Helical" evidence="11">
    <location>
        <begin position="866"/>
        <end position="886"/>
    </location>
</feature>
<evidence type="ECO:0000256" key="1">
    <source>
        <dbReference type="ARBA" id="ARBA00004141"/>
    </source>
</evidence>
<evidence type="ECO:0000256" key="2">
    <source>
        <dbReference type="ARBA" id="ARBA00008869"/>
    </source>
</evidence>
<reference evidence="13" key="1">
    <citation type="submission" date="2021-06" db="EMBL/GenBank/DDBJ databases">
        <authorList>
            <person name="Hodson N. C."/>
            <person name="Mongue J. A."/>
            <person name="Jaron S. K."/>
        </authorList>
    </citation>
    <scope>NUCLEOTIDE SEQUENCE</scope>
</reference>
<evidence type="ECO:0000313" key="14">
    <source>
        <dbReference type="Proteomes" id="UP000708208"/>
    </source>
</evidence>
<feature type="domain" description="ABC transporter" evidence="12">
    <location>
        <begin position="1088"/>
        <end position="1319"/>
    </location>
</feature>
<dbReference type="FunFam" id="3.40.50.300:FF:000298">
    <property type="entry name" value="ATP-binding cassette sub-family A member 12"/>
    <property type="match status" value="1"/>
</dbReference>
<dbReference type="EMBL" id="CAJVCH010007643">
    <property type="protein sequence ID" value="CAG7661327.1"/>
    <property type="molecule type" value="Genomic_DNA"/>
</dbReference>
<dbReference type="GO" id="GO:0005524">
    <property type="term" value="F:ATP binding"/>
    <property type="evidence" value="ECO:0007669"/>
    <property type="project" value="UniProtKB-KW"/>
</dbReference>
<dbReference type="CDD" id="cd03263">
    <property type="entry name" value="ABC_subfamily_A"/>
    <property type="match status" value="2"/>
</dbReference>
<dbReference type="Proteomes" id="UP000708208">
    <property type="component" value="Unassembled WGS sequence"/>
</dbReference>
<proteinExistence type="inferred from homology"/>
<dbReference type="InterPro" id="IPR056264">
    <property type="entry name" value="R2_ABCA1-4-like"/>
</dbReference>
<dbReference type="FunFam" id="3.40.50.300:FF:000327">
    <property type="entry name" value="ATP-binding cassette sub-family A member 3"/>
    <property type="match status" value="1"/>
</dbReference>
<feature type="transmembrane region" description="Helical" evidence="11">
    <location>
        <begin position="23"/>
        <end position="42"/>
    </location>
</feature>
<evidence type="ECO:0000256" key="10">
    <source>
        <dbReference type="SAM" id="MobiDB-lite"/>
    </source>
</evidence>
<feature type="transmembrane region" description="Helical" evidence="11">
    <location>
        <begin position="2113"/>
        <end position="2132"/>
    </location>
</feature>
<dbReference type="GO" id="GO:0140359">
    <property type="term" value="F:ABC-type transporter activity"/>
    <property type="evidence" value="ECO:0007669"/>
    <property type="project" value="InterPro"/>
</dbReference>
<dbReference type="PROSITE" id="PS50893">
    <property type="entry name" value="ABC_TRANSPORTER_2"/>
    <property type="match status" value="2"/>
</dbReference>
<feature type="transmembrane region" description="Helical" evidence="11">
    <location>
        <begin position="928"/>
        <end position="951"/>
    </location>
</feature>
<evidence type="ECO:0000256" key="6">
    <source>
        <dbReference type="ARBA" id="ARBA00022741"/>
    </source>
</evidence>
<evidence type="ECO:0000313" key="13">
    <source>
        <dbReference type="EMBL" id="CAG7661327.1"/>
    </source>
</evidence>
<dbReference type="InterPro" id="IPR013525">
    <property type="entry name" value="ABC2_TM"/>
</dbReference>
<evidence type="ECO:0000256" key="5">
    <source>
        <dbReference type="ARBA" id="ARBA00022737"/>
    </source>
</evidence>
<keyword evidence="3" id="KW-0813">Transport</keyword>
<evidence type="ECO:0000256" key="7">
    <source>
        <dbReference type="ARBA" id="ARBA00022840"/>
    </source>
</evidence>
<feature type="transmembrane region" description="Helical" evidence="11">
    <location>
        <begin position="789"/>
        <end position="811"/>
    </location>
</feature>
<keyword evidence="8 11" id="KW-1133">Transmembrane helix</keyword>
<dbReference type="GO" id="GO:0016887">
    <property type="term" value="F:ATP hydrolysis activity"/>
    <property type="evidence" value="ECO:0007669"/>
    <property type="project" value="InterPro"/>
</dbReference>
<dbReference type="GO" id="GO:0005319">
    <property type="term" value="F:lipid transporter activity"/>
    <property type="evidence" value="ECO:0007669"/>
    <property type="project" value="TreeGrafter"/>
</dbReference>
<feature type="transmembrane region" description="Helical" evidence="11">
    <location>
        <begin position="2077"/>
        <end position="2101"/>
    </location>
</feature>
<evidence type="ECO:0000259" key="12">
    <source>
        <dbReference type="PROSITE" id="PS50893"/>
    </source>
</evidence>
<keyword evidence="7" id="KW-0067">ATP-binding</keyword>
<evidence type="ECO:0000256" key="4">
    <source>
        <dbReference type="ARBA" id="ARBA00022692"/>
    </source>
</evidence>
<evidence type="ECO:0000256" key="11">
    <source>
        <dbReference type="SAM" id="Phobius"/>
    </source>
</evidence>
<feature type="transmembrane region" description="Helical" evidence="11">
    <location>
        <begin position="2144"/>
        <end position="2166"/>
    </location>
</feature>
<comment type="caution">
    <text evidence="13">The sequence shown here is derived from an EMBL/GenBank/DDBJ whole genome shotgun (WGS) entry which is preliminary data.</text>
</comment>
<keyword evidence="9 11" id="KW-0472">Membrane</keyword>
<dbReference type="InterPro" id="IPR003593">
    <property type="entry name" value="AAA+_ATPase"/>
</dbReference>
<protein>
    <recommendedName>
        <fullName evidence="12">ABC transporter domain-containing protein</fullName>
    </recommendedName>
</protein>
<keyword evidence="6" id="KW-0547">Nucleotide-binding</keyword>
<evidence type="ECO:0000256" key="8">
    <source>
        <dbReference type="ARBA" id="ARBA00022989"/>
    </source>
</evidence>
<evidence type="ECO:0000256" key="9">
    <source>
        <dbReference type="ARBA" id="ARBA00023136"/>
    </source>
</evidence>